<dbReference type="SUPFAM" id="SSF53098">
    <property type="entry name" value="Ribonuclease H-like"/>
    <property type="match status" value="1"/>
</dbReference>
<dbReference type="Proteomes" id="UP000008495">
    <property type="component" value="Unassembled WGS sequence"/>
</dbReference>
<sequence>MNRLLLLDGHSLAYRAFFALPAENFATSTGQHTNAVYGFTSMLINLLRAEEPSHLAVAFDLSRQTFRAKEYPEYKAGRSQTPEEFRGQVDLIQEVLDALCIPYVQTDGFEADDIIATLATSAAGEGMETLIVSGDRDALQLVDETTTLLYPIKGVSELARMTPESVVEKYGVAPGRYSDLAALVGETADNLPGVPGVGPKTAAKWLSKYGDLTGVLEAAQDGDIKGKVADNLRTHIDAVRRNRRLNQLVREVPLPIALDQTARRPWDRERVHQIFDSLEFRVLRERLFSTLPDSAPTSEKAPETPGRVLDNSEIEAWLARHAGKERTGVVVIGSWARGQGDAEAVALSSSTESAYIDLTALDPKSDAALAAWFADEHRPKCLHEAKPQVHALGSRGYELAGIVHDTALAAYLVRPDQRSYDLADLVVRHLQRELHAEKSSAEQGMFDFATDQDEAAQESMQQARAVLDLAAALDIVLEETESLRLLSEIELPTVPVLTRMESTGIAVDPSVLTELESQFAEKLARAQRDAWAANDGEEVNLGSPKQLQVVLFEKKGLPRTRKTKTGYTTDAEALTDLFAKTGDPFLEALLRHRDAAKLRVTVEGLLKAVADDGRIHTTYMQTIAATGRLSSTDPNLQNIPIRTEEGRRIRSAFVVGDGFASLMSADYSQIEMRIMAHMSQDEGLIEAYRAGEDLHRFVGSRVFDVEPEQVTSAMRAKVKAMSYGLAYGLSAFGLSKQLSISTIEANSLMETYFSRFGGVRDYLKSVVDTARKQGYTETMMGRRRYLPDLMSTSRQRREMAERMALNAPIQGSAADVMKSAMLQVDSALRKERLSSRILLQVHDELVLEIAQGEELRVEDLVRREMGAAAALDVPLEVNVGMGRSWFDAEH</sequence>
<evidence type="ECO:0000256" key="7">
    <source>
        <dbReference type="ARBA" id="ARBA00022722"/>
    </source>
</evidence>
<keyword evidence="4 17" id="KW-0808">Transferase</keyword>
<dbReference type="FunFam" id="1.10.150.20:FF:000002">
    <property type="entry name" value="DNA polymerase I"/>
    <property type="match status" value="1"/>
</dbReference>
<organism evidence="21 22">
    <name type="scientific">Austwickia chelonae NBRC 105200</name>
    <dbReference type="NCBI Taxonomy" id="1184607"/>
    <lineage>
        <taxon>Bacteria</taxon>
        <taxon>Bacillati</taxon>
        <taxon>Actinomycetota</taxon>
        <taxon>Actinomycetes</taxon>
        <taxon>Micrococcales</taxon>
        <taxon>Dermatophilaceae</taxon>
        <taxon>Austwickia</taxon>
    </lineage>
</organism>
<dbReference type="InterPro" id="IPR002421">
    <property type="entry name" value="5-3_exonuclease"/>
</dbReference>
<gene>
    <name evidence="17 21" type="primary">polA</name>
    <name evidence="21" type="ORF">AUCHE_05_01380</name>
</gene>
<dbReference type="eggNOG" id="COG0258">
    <property type="taxonomic scope" value="Bacteria"/>
</dbReference>
<dbReference type="InterPro" id="IPR008918">
    <property type="entry name" value="HhH2"/>
</dbReference>
<evidence type="ECO:0000259" key="18">
    <source>
        <dbReference type="SMART" id="SM00474"/>
    </source>
</evidence>
<dbReference type="PANTHER" id="PTHR10133">
    <property type="entry name" value="DNA POLYMERASE I"/>
    <property type="match status" value="1"/>
</dbReference>
<keyword evidence="13 17" id="KW-0234">DNA repair</keyword>
<evidence type="ECO:0000256" key="17">
    <source>
        <dbReference type="RuleBase" id="RU004460"/>
    </source>
</evidence>
<dbReference type="NCBIfam" id="NF004397">
    <property type="entry name" value="PRK05755.1"/>
    <property type="match status" value="1"/>
</dbReference>
<dbReference type="InterPro" id="IPR019760">
    <property type="entry name" value="DNA-dir_DNA_pol_A_CS"/>
</dbReference>
<evidence type="ECO:0000259" key="20">
    <source>
        <dbReference type="SMART" id="SM00482"/>
    </source>
</evidence>
<dbReference type="Gene3D" id="3.30.70.370">
    <property type="match status" value="1"/>
</dbReference>
<evidence type="ECO:0000256" key="12">
    <source>
        <dbReference type="ARBA" id="ARBA00023125"/>
    </source>
</evidence>
<dbReference type="GO" id="GO:0003887">
    <property type="term" value="F:DNA-directed DNA polymerase activity"/>
    <property type="evidence" value="ECO:0007669"/>
    <property type="project" value="UniProtKB-UniRule"/>
</dbReference>
<dbReference type="SMART" id="SM00474">
    <property type="entry name" value="35EXOc"/>
    <property type="match status" value="1"/>
</dbReference>
<evidence type="ECO:0000256" key="3">
    <source>
        <dbReference type="ARBA" id="ARBA00020311"/>
    </source>
</evidence>
<dbReference type="PROSITE" id="PS00447">
    <property type="entry name" value="DNA_POLYMERASE_A"/>
    <property type="match status" value="1"/>
</dbReference>
<evidence type="ECO:0000256" key="2">
    <source>
        <dbReference type="ARBA" id="ARBA00012417"/>
    </source>
</evidence>
<dbReference type="InterPro" id="IPR020046">
    <property type="entry name" value="5-3_exonucl_a-hlix_arch_N"/>
</dbReference>
<dbReference type="OrthoDB" id="9806424at2"/>
<dbReference type="NCBIfam" id="TIGR00593">
    <property type="entry name" value="pola"/>
    <property type="match status" value="1"/>
</dbReference>
<evidence type="ECO:0000256" key="10">
    <source>
        <dbReference type="ARBA" id="ARBA00022839"/>
    </source>
</evidence>
<evidence type="ECO:0000313" key="21">
    <source>
        <dbReference type="EMBL" id="GAB77233.1"/>
    </source>
</evidence>
<evidence type="ECO:0000259" key="19">
    <source>
        <dbReference type="SMART" id="SM00475"/>
    </source>
</evidence>
<dbReference type="GO" id="GO:0006261">
    <property type="term" value="P:DNA-templated DNA replication"/>
    <property type="evidence" value="ECO:0007669"/>
    <property type="project" value="UniProtKB-UniRule"/>
</dbReference>
<evidence type="ECO:0000256" key="5">
    <source>
        <dbReference type="ARBA" id="ARBA00022695"/>
    </source>
</evidence>
<evidence type="ECO:0000313" key="22">
    <source>
        <dbReference type="Proteomes" id="UP000008495"/>
    </source>
</evidence>
<evidence type="ECO:0000256" key="14">
    <source>
        <dbReference type="ARBA" id="ARBA00049244"/>
    </source>
</evidence>
<dbReference type="CDD" id="cd09898">
    <property type="entry name" value="H3TH_53EXO"/>
    <property type="match status" value="1"/>
</dbReference>
<dbReference type="Gene3D" id="1.20.1060.10">
    <property type="entry name" value="Taq DNA Polymerase, Chain T, domain 4"/>
    <property type="match status" value="1"/>
</dbReference>
<dbReference type="Gene3D" id="3.40.50.1010">
    <property type="entry name" value="5'-nuclease"/>
    <property type="match status" value="1"/>
</dbReference>
<dbReference type="PRINTS" id="PR00868">
    <property type="entry name" value="DNAPOLI"/>
</dbReference>
<dbReference type="InterPro" id="IPR012337">
    <property type="entry name" value="RNaseH-like_sf"/>
</dbReference>
<dbReference type="InterPro" id="IPR054690">
    <property type="entry name" value="DNA_polI_exonuclease"/>
</dbReference>
<dbReference type="PANTHER" id="PTHR10133:SF27">
    <property type="entry name" value="DNA POLYMERASE NU"/>
    <property type="match status" value="1"/>
</dbReference>
<dbReference type="InterPro" id="IPR020045">
    <property type="entry name" value="DNA_polI_H3TH"/>
</dbReference>
<keyword evidence="6 17" id="KW-0235">DNA replication</keyword>
<keyword evidence="11 17" id="KW-0239">DNA-directed DNA polymerase</keyword>
<dbReference type="InterPro" id="IPR002298">
    <property type="entry name" value="DNA_polymerase_A"/>
</dbReference>
<dbReference type="InterPro" id="IPR036279">
    <property type="entry name" value="5-3_exonuclease_C_sf"/>
</dbReference>
<dbReference type="Pfam" id="PF01367">
    <property type="entry name" value="5_3_exonuc"/>
    <property type="match status" value="1"/>
</dbReference>
<dbReference type="Gene3D" id="3.30.420.10">
    <property type="entry name" value="Ribonuclease H-like superfamily/Ribonuclease H"/>
    <property type="match status" value="1"/>
</dbReference>
<dbReference type="SMART" id="SM00475">
    <property type="entry name" value="53EXOc"/>
    <property type="match status" value="1"/>
</dbReference>
<evidence type="ECO:0000256" key="6">
    <source>
        <dbReference type="ARBA" id="ARBA00022705"/>
    </source>
</evidence>
<accession>K6V4X4</accession>
<dbReference type="GO" id="GO:0008408">
    <property type="term" value="F:3'-5' exonuclease activity"/>
    <property type="evidence" value="ECO:0007669"/>
    <property type="project" value="InterPro"/>
</dbReference>
<evidence type="ECO:0000256" key="9">
    <source>
        <dbReference type="ARBA" id="ARBA00022801"/>
    </source>
</evidence>
<feature type="domain" description="DNA-directed DNA polymerase family A palm" evidence="20">
    <location>
        <begin position="646"/>
        <end position="853"/>
    </location>
</feature>
<dbReference type="Gene3D" id="1.10.150.20">
    <property type="entry name" value="5' to 3' exonuclease, C-terminal subdomain"/>
    <property type="match status" value="2"/>
</dbReference>
<feature type="domain" description="3'-5' exonuclease" evidence="18">
    <location>
        <begin position="305"/>
        <end position="478"/>
    </location>
</feature>
<dbReference type="eggNOG" id="COG0749">
    <property type="taxonomic scope" value="Bacteria"/>
</dbReference>
<dbReference type="InterPro" id="IPR002562">
    <property type="entry name" value="3'-5'_exonuclease_dom"/>
</dbReference>
<keyword evidence="9" id="KW-0378">Hydrolase</keyword>
<evidence type="ECO:0000256" key="16">
    <source>
        <dbReference type="NCBIfam" id="TIGR00593"/>
    </source>
</evidence>
<name>K6V4X4_9MICO</name>
<evidence type="ECO:0000256" key="1">
    <source>
        <dbReference type="ARBA" id="ARBA00007705"/>
    </source>
</evidence>
<evidence type="ECO:0000256" key="13">
    <source>
        <dbReference type="ARBA" id="ARBA00023204"/>
    </source>
</evidence>
<dbReference type="InterPro" id="IPR043502">
    <property type="entry name" value="DNA/RNA_pol_sf"/>
</dbReference>
<evidence type="ECO:0000256" key="4">
    <source>
        <dbReference type="ARBA" id="ARBA00022679"/>
    </source>
</evidence>
<dbReference type="STRING" id="100225.SAMN05421595_1048"/>
<dbReference type="Pfam" id="PF00476">
    <property type="entry name" value="DNA_pol_A"/>
    <property type="match status" value="1"/>
</dbReference>
<keyword evidence="5 17" id="KW-0548">Nucleotidyltransferase</keyword>
<dbReference type="SUPFAM" id="SSF88723">
    <property type="entry name" value="PIN domain-like"/>
    <property type="match status" value="1"/>
</dbReference>
<dbReference type="SMART" id="SM00482">
    <property type="entry name" value="POLAc"/>
    <property type="match status" value="1"/>
</dbReference>
<comment type="catalytic activity">
    <reaction evidence="14 17">
        <text>DNA(n) + a 2'-deoxyribonucleoside 5'-triphosphate = DNA(n+1) + diphosphate</text>
        <dbReference type="Rhea" id="RHEA:22508"/>
        <dbReference type="Rhea" id="RHEA-COMP:17339"/>
        <dbReference type="Rhea" id="RHEA-COMP:17340"/>
        <dbReference type="ChEBI" id="CHEBI:33019"/>
        <dbReference type="ChEBI" id="CHEBI:61560"/>
        <dbReference type="ChEBI" id="CHEBI:173112"/>
        <dbReference type="EC" id="2.7.7.7"/>
    </reaction>
</comment>
<evidence type="ECO:0000256" key="11">
    <source>
        <dbReference type="ARBA" id="ARBA00022932"/>
    </source>
</evidence>
<evidence type="ECO:0000256" key="8">
    <source>
        <dbReference type="ARBA" id="ARBA00022763"/>
    </source>
</evidence>
<feature type="domain" description="5'-3' exonuclease" evidence="19">
    <location>
        <begin position="2"/>
        <end position="264"/>
    </location>
</feature>
<keyword evidence="12 17" id="KW-0238">DNA-binding</keyword>
<dbReference type="InterPro" id="IPR001098">
    <property type="entry name" value="DNA-dir_DNA_pol_A_palm_dom"/>
</dbReference>
<dbReference type="InterPro" id="IPR018320">
    <property type="entry name" value="DNA_polymerase_1"/>
</dbReference>
<dbReference type="GO" id="GO:0003677">
    <property type="term" value="F:DNA binding"/>
    <property type="evidence" value="ECO:0007669"/>
    <property type="project" value="UniProtKB-UniRule"/>
</dbReference>
<dbReference type="GO" id="GO:0006302">
    <property type="term" value="P:double-strand break repair"/>
    <property type="evidence" value="ECO:0007669"/>
    <property type="project" value="TreeGrafter"/>
</dbReference>
<dbReference type="CDD" id="cd06140">
    <property type="entry name" value="DNA_polA_I_Bacillus_like_exo"/>
    <property type="match status" value="1"/>
</dbReference>
<dbReference type="CDD" id="cd08637">
    <property type="entry name" value="DNA_pol_A_pol_I_C"/>
    <property type="match status" value="1"/>
</dbReference>
<dbReference type="Pfam" id="PF02739">
    <property type="entry name" value="5_3_exonuc_N"/>
    <property type="match status" value="1"/>
</dbReference>
<dbReference type="Pfam" id="PF22619">
    <property type="entry name" value="DNA_polI_exo1"/>
    <property type="match status" value="1"/>
</dbReference>
<dbReference type="EC" id="2.7.7.7" evidence="2 16"/>
<dbReference type="SMART" id="SM00279">
    <property type="entry name" value="HhH2"/>
    <property type="match status" value="1"/>
</dbReference>
<keyword evidence="8 17" id="KW-0227">DNA damage</keyword>
<comment type="caution">
    <text evidence="21">The sequence shown here is derived from an EMBL/GenBank/DDBJ whole genome shotgun (WGS) entry which is preliminary data.</text>
</comment>
<dbReference type="InterPro" id="IPR029060">
    <property type="entry name" value="PIN-like_dom_sf"/>
</dbReference>
<dbReference type="AlphaFoldDB" id="K6V4X4"/>
<keyword evidence="22" id="KW-1185">Reference proteome</keyword>
<dbReference type="EMBL" id="BAGZ01000005">
    <property type="protein sequence ID" value="GAB77233.1"/>
    <property type="molecule type" value="Genomic_DNA"/>
</dbReference>
<comment type="similarity">
    <text evidence="1 17">Belongs to the DNA polymerase type-A family.</text>
</comment>
<evidence type="ECO:0000256" key="15">
    <source>
        <dbReference type="ARBA" id="ARBA00053603"/>
    </source>
</evidence>
<dbReference type="RefSeq" id="WP_006501985.1">
    <property type="nucleotide sequence ID" value="NZ_BAGZ01000005.1"/>
</dbReference>
<dbReference type="GO" id="GO:0008409">
    <property type="term" value="F:5'-3' exonuclease activity"/>
    <property type="evidence" value="ECO:0007669"/>
    <property type="project" value="InterPro"/>
</dbReference>
<dbReference type="SUPFAM" id="SSF56672">
    <property type="entry name" value="DNA/RNA polymerases"/>
    <property type="match status" value="1"/>
</dbReference>
<dbReference type="InterPro" id="IPR036397">
    <property type="entry name" value="RNaseH_sf"/>
</dbReference>
<dbReference type="SUPFAM" id="SSF47807">
    <property type="entry name" value="5' to 3' exonuclease, C-terminal subdomain"/>
    <property type="match status" value="1"/>
</dbReference>
<protein>
    <recommendedName>
        <fullName evidence="3 16">DNA polymerase I</fullName>
        <ecNumber evidence="2 16">2.7.7.7</ecNumber>
    </recommendedName>
</protein>
<reference evidence="21 22" key="1">
    <citation type="submission" date="2012-08" db="EMBL/GenBank/DDBJ databases">
        <title>Whole genome shotgun sequence of Austwickia chelonae NBRC 105200.</title>
        <authorList>
            <person name="Yoshida I."/>
            <person name="Hosoyama A."/>
            <person name="Tsuchikane K."/>
            <person name="Katsumata H."/>
            <person name="Ando Y."/>
            <person name="Ohji S."/>
            <person name="Hamada M."/>
            <person name="Tamura T."/>
            <person name="Yamazoe A."/>
            <person name="Yamazaki S."/>
            <person name="Fujita N."/>
        </authorList>
    </citation>
    <scope>NUCLEOTIDE SEQUENCE [LARGE SCALE GENOMIC DNA]</scope>
    <source>
        <strain evidence="21 22">NBRC 105200</strain>
    </source>
</reference>
<proteinExistence type="inferred from homology"/>
<dbReference type="FunFam" id="3.40.50.1010:FF:000001">
    <property type="entry name" value="DNA polymerase I"/>
    <property type="match status" value="1"/>
</dbReference>
<dbReference type="FunFam" id="1.10.150.20:FF:000003">
    <property type="entry name" value="DNA polymerase I"/>
    <property type="match status" value="1"/>
</dbReference>
<keyword evidence="10" id="KW-0269">Exonuclease</keyword>
<dbReference type="CDD" id="cd09859">
    <property type="entry name" value="PIN_53EXO"/>
    <property type="match status" value="1"/>
</dbReference>
<comment type="function">
    <text evidence="15">In addition to polymerase activity, this DNA polymerase exhibits 3'-5' and 5'-3' exonuclease activity.</text>
</comment>
<keyword evidence="7" id="KW-0540">Nuclease</keyword>